<dbReference type="OrthoDB" id="2436667at2759"/>
<reference evidence="7 8" key="1">
    <citation type="submission" date="2016-07" db="EMBL/GenBank/DDBJ databases">
        <title>Draft genome of the white-rot fungus Obba rivulosa 3A-2.</title>
        <authorList>
            <consortium name="DOE Joint Genome Institute"/>
            <person name="Miettinen O."/>
            <person name="Riley R."/>
            <person name="Acob R."/>
            <person name="Barry K."/>
            <person name="Cullen D."/>
            <person name="De Vries R."/>
            <person name="Hainaut M."/>
            <person name="Hatakka A."/>
            <person name="Henrissat B."/>
            <person name="Hilden K."/>
            <person name="Kuo R."/>
            <person name="Labutti K."/>
            <person name="Lipzen A."/>
            <person name="Makela M.R."/>
            <person name="Sandor L."/>
            <person name="Spatafora J.W."/>
            <person name="Grigoriev I.V."/>
            <person name="Hibbett D.S."/>
        </authorList>
    </citation>
    <scope>NUCLEOTIDE SEQUENCE [LARGE SCALE GENOMIC DNA]</scope>
    <source>
        <strain evidence="7 8">3A-2</strain>
    </source>
</reference>
<evidence type="ECO:0000256" key="2">
    <source>
        <dbReference type="ARBA" id="ARBA00009877"/>
    </source>
</evidence>
<evidence type="ECO:0000256" key="6">
    <source>
        <dbReference type="SAM" id="Phobius"/>
    </source>
</evidence>
<evidence type="ECO:0000256" key="1">
    <source>
        <dbReference type="ARBA" id="ARBA00004141"/>
    </source>
</evidence>
<name>A0A8E2B637_9APHY</name>
<keyword evidence="5 6" id="KW-0472">Membrane</keyword>
<accession>A0A8E2B637</accession>
<dbReference type="GO" id="GO:0033617">
    <property type="term" value="P:mitochondrial respiratory chain complex IV assembly"/>
    <property type="evidence" value="ECO:0007669"/>
    <property type="project" value="TreeGrafter"/>
</dbReference>
<keyword evidence="3 6" id="KW-0812">Transmembrane</keyword>
<sequence>MLRPGLSLTIRRCAIAQTRQDAAGFRVSHRLSRRTFISSAVQGLSDGFLDLAIALPYPPSLPAYTTTIILLTVASRLALTVPFSIWARRRQWRAENIVVPEIKKEMPQIQRQVLQQMTADGFKASKEEDIKREFAKRVQPLADARRKELLSKYHCSTLPTMILPPLTQLPLFVGSTIVLSKVAQAPTVLDFESFFTITSLAHPDPTATLPIILGLVTLANVETARWFIGAGALEREKKVAEWTAARRAKGENVIEPKKFIQASLRGLSVARILVAAMVPGSVQIFWVTSAVFGLFQSWILEWWYSRKTDRHLRTSTSATAP</sequence>
<dbReference type="Proteomes" id="UP000250043">
    <property type="component" value="Unassembled WGS sequence"/>
</dbReference>
<evidence type="ECO:0000256" key="5">
    <source>
        <dbReference type="ARBA" id="ARBA00023136"/>
    </source>
</evidence>
<gene>
    <name evidence="7" type="ORF">OBBRIDRAFT_790799</name>
</gene>
<feature type="transmembrane region" description="Helical" evidence="6">
    <location>
        <begin position="284"/>
        <end position="304"/>
    </location>
</feature>
<comment type="subcellular location">
    <subcellularLocation>
        <location evidence="1">Membrane</location>
        <topology evidence="1">Multi-pass membrane protein</topology>
    </subcellularLocation>
</comment>
<dbReference type="EMBL" id="KV722362">
    <property type="protein sequence ID" value="OCH92940.1"/>
    <property type="molecule type" value="Genomic_DNA"/>
</dbReference>
<proteinExistence type="inferred from homology"/>
<keyword evidence="4 6" id="KW-1133">Transmembrane helix</keyword>
<dbReference type="AlphaFoldDB" id="A0A8E2B637"/>
<evidence type="ECO:0000256" key="3">
    <source>
        <dbReference type="ARBA" id="ARBA00022692"/>
    </source>
</evidence>
<evidence type="ECO:0000256" key="4">
    <source>
        <dbReference type="ARBA" id="ARBA00022989"/>
    </source>
</evidence>
<dbReference type="GO" id="GO:0005743">
    <property type="term" value="C:mitochondrial inner membrane"/>
    <property type="evidence" value="ECO:0007669"/>
    <property type="project" value="TreeGrafter"/>
</dbReference>
<dbReference type="PANTHER" id="PTHR12428">
    <property type="entry name" value="OXA1"/>
    <property type="match status" value="1"/>
</dbReference>
<comment type="similarity">
    <text evidence="2">Belongs to the OXA1/ALB3/YidC family.</text>
</comment>
<keyword evidence="8" id="KW-1185">Reference proteome</keyword>
<organism evidence="7 8">
    <name type="scientific">Obba rivulosa</name>
    <dbReference type="NCBI Taxonomy" id="1052685"/>
    <lineage>
        <taxon>Eukaryota</taxon>
        <taxon>Fungi</taxon>
        <taxon>Dikarya</taxon>
        <taxon>Basidiomycota</taxon>
        <taxon>Agaricomycotina</taxon>
        <taxon>Agaricomycetes</taxon>
        <taxon>Polyporales</taxon>
        <taxon>Gelatoporiaceae</taxon>
        <taxon>Obba</taxon>
    </lineage>
</organism>
<dbReference type="GO" id="GO:0032977">
    <property type="term" value="F:membrane insertase activity"/>
    <property type="evidence" value="ECO:0007669"/>
    <property type="project" value="InterPro"/>
</dbReference>
<dbReference type="InterPro" id="IPR001708">
    <property type="entry name" value="YidC/ALB3/OXA1/COX18"/>
</dbReference>
<dbReference type="GO" id="GO:0032979">
    <property type="term" value="P:protein insertion into mitochondrial inner membrane from matrix"/>
    <property type="evidence" value="ECO:0007669"/>
    <property type="project" value="TreeGrafter"/>
</dbReference>
<dbReference type="PANTHER" id="PTHR12428:SF65">
    <property type="entry name" value="CYTOCHROME C OXIDASE ASSEMBLY PROTEIN COX18, MITOCHONDRIAL"/>
    <property type="match status" value="1"/>
</dbReference>
<evidence type="ECO:0000313" key="7">
    <source>
        <dbReference type="EMBL" id="OCH92940.1"/>
    </source>
</evidence>
<protein>
    <submittedName>
        <fullName evidence="7">Uncharacterized protein</fullName>
    </submittedName>
</protein>
<evidence type="ECO:0000313" key="8">
    <source>
        <dbReference type="Proteomes" id="UP000250043"/>
    </source>
</evidence>